<dbReference type="Ensembl" id="ENSPNAT00000038802.2">
    <property type="protein sequence ID" value="ENSPNAP00000018040.1"/>
    <property type="gene ID" value="ENSPNAG00000024383.2"/>
</dbReference>
<dbReference type="FunFam" id="2.60.40.4100:FF:000002">
    <property type="entry name" value="Zona pellucida sperm-binding protein 3"/>
    <property type="match status" value="1"/>
</dbReference>
<evidence type="ECO:0000313" key="4">
    <source>
        <dbReference type="Ensembl" id="ENSPNAP00000018040.1"/>
    </source>
</evidence>
<dbReference type="PROSITE" id="PS51034">
    <property type="entry name" value="ZP_2"/>
    <property type="match status" value="1"/>
</dbReference>
<evidence type="ECO:0000259" key="3">
    <source>
        <dbReference type="PROSITE" id="PS51034"/>
    </source>
</evidence>
<dbReference type="InterPro" id="IPR055355">
    <property type="entry name" value="ZP-C"/>
</dbReference>
<dbReference type="OMA" id="LNKGCVS"/>
<keyword evidence="2" id="KW-0732">Signal</keyword>
<reference evidence="4 5" key="1">
    <citation type="submission" date="2020-10" db="EMBL/GenBank/DDBJ databases">
        <title>Pygocentrus nattereri (red-bellied piranha) genome, fPygNat1, primary haplotype.</title>
        <authorList>
            <person name="Myers G."/>
            <person name="Meyer A."/>
            <person name="Karagic N."/>
            <person name="Pippel M."/>
            <person name="Winkler S."/>
            <person name="Tracey A."/>
            <person name="Wood J."/>
            <person name="Formenti G."/>
            <person name="Howe K."/>
            <person name="Fedrigo O."/>
            <person name="Jarvis E.D."/>
        </authorList>
    </citation>
    <scope>NUCLEOTIDE SEQUENCE [LARGE SCALE GENOMIC DNA]</scope>
</reference>
<reference evidence="4" key="2">
    <citation type="submission" date="2025-08" db="UniProtKB">
        <authorList>
            <consortium name="Ensembl"/>
        </authorList>
    </citation>
    <scope>IDENTIFICATION</scope>
</reference>
<dbReference type="Gene3D" id="2.60.40.4100">
    <property type="entry name" value="Zona pellucida, ZP-C domain"/>
    <property type="match status" value="1"/>
</dbReference>
<sequence length="584" mass="63841">MAVFCVHFILTAWALSVHTALSDGDGHSGFYSNAIVQNIWPGFTMPTGGHGGFYDGQLQPSSLNELESGFPMPVPTWDFMNTGPDFALLVLNPSWNGLARANVYQRGEPVYLEVVASVPGRELYIHSCYATPSPNPADKSRYALILNKGCVSSKQPMLKYISRQSDVIYLILDTSDLKFSKFYVHCSVVLSSFGLTQDTKSCNYIKSKSRWIDLGGETDACDCCATKCRGTPYYEGLFSEFKAMVSTGPLTIKEMEHEKQLSLSNSTSITASKIVASATSQTDNGIMSGASPLAGKGWIVSGATVSGSSVLNHPPLLTQPVTGDLIISLEIGAPSWLTGLVMDPPSPVLEMGTGYPKQKGSAKFTMLSQSSAPAESFWGKSEADFEAMMQKDFKIFPELESRQQELASVDHDYVADDPSLTNDGDFRDIPKHAPGHHASGEEKLRGDVFTSFREPQMDTVPEMENLIPSLQLTKNVSEKVEDKDEVLVLTQTEMLFKVKGDVETQPESVKRSKLTLTKASDGSSLLSFEAEERSPTAGEEAVRKSTLELKQKMEEEKLDGSKKPDEKELVSSLLDIVRGLNKMP</sequence>
<dbReference type="PANTHER" id="PTHR11576">
    <property type="entry name" value="ZONA PELLUCIDA SPERM-BINDING PROTEIN 3"/>
    <property type="match status" value="1"/>
</dbReference>
<dbReference type="GO" id="GO:0032190">
    <property type="term" value="F:acrosin binding"/>
    <property type="evidence" value="ECO:0007669"/>
    <property type="project" value="TreeGrafter"/>
</dbReference>
<evidence type="ECO:0000256" key="1">
    <source>
        <dbReference type="ARBA" id="ARBA00023157"/>
    </source>
</evidence>
<accession>A0A3B4D3C8</accession>
<feature type="chain" id="PRO_5017209605" evidence="2">
    <location>
        <begin position="25"/>
        <end position="584"/>
    </location>
</feature>
<keyword evidence="1" id="KW-1015">Disulfide bond</keyword>
<dbReference type="Proteomes" id="UP001501920">
    <property type="component" value="Chromosome 10"/>
</dbReference>
<keyword evidence="5" id="KW-1185">Reference proteome</keyword>
<feature type="domain" description="ZP" evidence="3">
    <location>
        <begin position="1"/>
        <end position="209"/>
    </location>
</feature>
<evidence type="ECO:0000256" key="2">
    <source>
        <dbReference type="SAM" id="SignalP"/>
    </source>
</evidence>
<dbReference type="PANTHER" id="PTHR11576:SF18">
    <property type="entry name" value="ZONA PELLUCIDA PROTEIN C"/>
    <property type="match status" value="1"/>
</dbReference>
<dbReference type="InterPro" id="IPR001507">
    <property type="entry name" value="ZP_dom"/>
</dbReference>
<reference evidence="4" key="3">
    <citation type="submission" date="2025-09" db="UniProtKB">
        <authorList>
            <consortium name="Ensembl"/>
        </authorList>
    </citation>
    <scope>IDENTIFICATION</scope>
</reference>
<dbReference type="OrthoDB" id="8941595at2759"/>
<evidence type="ECO:0000313" key="5">
    <source>
        <dbReference type="Proteomes" id="UP001501920"/>
    </source>
</evidence>
<dbReference type="InterPro" id="IPR042235">
    <property type="entry name" value="ZP-C_dom"/>
</dbReference>
<dbReference type="CTD" id="334011"/>
<dbReference type="AlphaFoldDB" id="A0A3B4D3C8"/>
<dbReference type="GO" id="GO:0007339">
    <property type="term" value="P:binding of sperm to zona pellucida"/>
    <property type="evidence" value="ECO:0007669"/>
    <property type="project" value="TreeGrafter"/>
</dbReference>
<dbReference type="GeneID" id="108433302"/>
<organism evidence="4 5">
    <name type="scientific">Pygocentrus nattereri</name>
    <name type="common">Red-bellied piranha</name>
    <dbReference type="NCBI Taxonomy" id="42514"/>
    <lineage>
        <taxon>Eukaryota</taxon>
        <taxon>Metazoa</taxon>
        <taxon>Chordata</taxon>
        <taxon>Craniata</taxon>
        <taxon>Vertebrata</taxon>
        <taxon>Euteleostomi</taxon>
        <taxon>Actinopterygii</taxon>
        <taxon>Neopterygii</taxon>
        <taxon>Teleostei</taxon>
        <taxon>Ostariophysi</taxon>
        <taxon>Characiformes</taxon>
        <taxon>Characoidei</taxon>
        <taxon>Pygocentrus</taxon>
    </lineage>
</organism>
<name>A0A3B4D3C8_PYGNA</name>
<feature type="signal peptide" evidence="2">
    <location>
        <begin position="1"/>
        <end position="24"/>
    </location>
</feature>
<protein>
    <submittedName>
        <fullName evidence="4">Zona pellucida protein C</fullName>
    </submittedName>
</protein>
<dbReference type="GO" id="GO:2000344">
    <property type="term" value="P:positive regulation of acrosome reaction"/>
    <property type="evidence" value="ECO:0007669"/>
    <property type="project" value="TreeGrafter"/>
</dbReference>
<dbReference type="RefSeq" id="XP_017563257.1">
    <property type="nucleotide sequence ID" value="XM_017707768.1"/>
</dbReference>
<dbReference type="Pfam" id="PF00100">
    <property type="entry name" value="Zona_pellucida"/>
    <property type="match status" value="1"/>
</dbReference>
<proteinExistence type="predicted"/>
<dbReference type="GO" id="GO:0031012">
    <property type="term" value="C:extracellular matrix"/>
    <property type="evidence" value="ECO:0007669"/>
    <property type="project" value="TreeGrafter"/>
</dbReference>
<dbReference type="GO" id="GO:0035803">
    <property type="term" value="P:egg coat formation"/>
    <property type="evidence" value="ECO:0007669"/>
    <property type="project" value="TreeGrafter"/>
</dbReference>
<dbReference type="GeneTree" id="ENSGT01030000234567"/>